<feature type="non-terminal residue" evidence="1">
    <location>
        <position position="1"/>
    </location>
</feature>
<name>A0AAD7ZJ40_DIPPU</name>
<reference evidence="1" key="2">
    <citation type="submission" date="2023-05" db="EMBL/GenBank/DDBJ databases">
        <authorList>
            <person name="Fouks B."/>
        </authorList>
    </citation>
    <scope>NUCLEOTIDE SEQUENCE</scope>
    <source>
        <strain evidence="1">Stay&amp;Tobe</strain>
        <tissue evidence="1">Testes</tissue>
    </source>
</reference>
<dbReference type="AlphaFoldDB" id="A0AAD7ZJ40"/>
<feature type="non-terminal residue" evidence="1">
    <location>
        <position position="55"/>
    </location>
</feature>
<dbReference type="Proteomes" id="UP001233999">
    <property type="component" value="Unassembled WGS sequence"/>
</dbReference>
<evidence type="ECO:0000313" key="1">
    <source>
        <dbReference type="EMBL" id="KAJ9581356.1"/>
    </source>
</evidence>
<comment type="caution">
    <text evidence="1">The sequence shown here is derived from an EMBL/GenBank/DDBJ whole genome shotgun (WGS) entry which is preliminary data.</text>
</comment>
<proteinExistence type="predicted"/>
<accession>A0AAD7ZJ40</accession>
<dbReference type="EMBL" id="JASPKZ010007940">
    <property type="protein sequence ID" value="KAJ9581356.1"/>
    <property type="molecule type" value="Genomic_DNA"/>
</dbReference>
<evidence type="ECO:0000313" key="2">
    <source>
        <dbReference type="Proteomes" id="UP001233999"/>
    </source>
</evidence>
<keyword evidence="2" id="KW-1185">Reference proteome</keyword>
<protein>
    <submittedName>
        <fullName evidence="1">Uncharacterized protein</fullName>
    </submittedName>
</protein>
<gene>
    <name evidence="1" type="ORF">L9F63_023465</name>
</gene>
<organism evidence="1 2">
    <name type="scientific">Diploptera punctata</name>
    <name type="common">Pacific beetle cockroach</name>
    <dbReference type="NCBI Taxonomy" id="6984"/>
    <lineage>
        <taxon>Eukaryota</taxon>
        <taxon>Metazoa</taxon>
        <taxon>Ecdysozoa</taxon>
        <taxon>Arthropoda</taxon>
        <taxon>Hexapoda</taxon>
        <taxon>Insecta</taxon>
        <taxon>Pterygota</taxon>
        <taxon>Neoptera</taxon>
        <taxon>Polyneoptera</taxon>
        <taxon>Dictyoptera</taxon>
        <taxon>Blattodea</taxon>
        <taxon>Blaberoidea</taxon>
        <taxon>Blaberidae</taxon>
        <taxon>Diplopterinae</taxon>
        <taxon>Diploptera</taxon>
    </lineage>
</organism>
<sequence length="55" mass="6400">LSLNPAHINVLIIVAHIYFVDSPRLLKTRIPKSAFERFIQQVSITYRTFWIALST</sequence>
<reference evidence="1" key="1">
    <citation type="journal article" date="2023" name="IScience">
        <title>Live-bearing cockroach genome reveals convergent evolutionary mechanisms linked to viviparity in insects and beyond.</title>
        <authorList>
            <person name="Fouks B."/>
            <person name="Harrison M.C."/>
            <person name="Mikhailova A.A."/>
            <person name="Marchal E."/>
            <person name="English S."/>
            <person name="Carruthers M."/>
            <person name="Jennings E.C."/>
            <person name="Chiamaka E.L."/>
            <person name="Frigard R.A."/>
            <person name="Pippel M."/>
            <person name="Attardo G.M."/>
            <person name="Benoit J.B."/>
            <person name="Bornberg-Bauer E."/>
            <person name="Tobe S.S."/>
        </authorList>
    </citation>
    <scope>NUCLEOTIDE SEQUENCE</scope>
    <source>
        <strain evidence="1">Stay&amp;Tobe</strain>
    </source>
</reference>